<dbReference type="AlphaFoldDB" id="A0AAN8P5L5"/>
<accession>A0AAN8P5L5</accession>
<name>A0AAN8P5L5_POLSC</name>
<protein>
    <submittedName>
        <fullName evidence="1">Uncharacterized protein</fullName>
    </submittedName>
</protein>
<evidence type="ECO:0000313" key="1">
    <source>
        <dbReference type="EMBL" id="KAK6639115.1"/>
    </source>
</evidence>
<evidence type="ECO:0000313" key="2">
    <source>
        <dbReference type="Proteomes" id="UP001372834"/>
    </source>
</evidence>
<comment type="caution">
    <text evidence="1">The sequence shown here is derived from an EMBL/GenBank/DDBJ whole genome shotgun (WGS) entry which is preliminary data.</text>
</comment>
<proteinExistence type="predicted"/>
<dbReference type="EMBL" id="JAWJWE010000003">
    <property type="protein sequence ID" value="KAK6639115.1"/>
    <property type="molecule type" value="Genomic_DNA"/>
</dbReference>
<sequence>MTGSQRKEPRAALGQLRRMTNSGLDKIVNFIPINDTKVTDDFRARMTVLCPLGGIVQTDEKTPNKINSFLNGNVSVYKAIIGIQFLVNQSQRFRQPGTLGADWRVRLKDD</sequence>
<organism evidence="1 2">
    <name type="scientific">Polyplax serrata</name>
    <name type="common">Common mouse louse</name>
    <dbReference type="NCBI Taxonomy" id="468196"/>
    <lineage>
        <taxon>Eukaryota</taxon>
        <taxon>Metazoa</taxon>
        <taxon>Ecdysozoa</taxon>
        <taxon>Arthropoda</taxon>
        <taxon>Hexapoda</taxon>
        <taxon>Insecta</taxon>
        <taxon>Pterygota</taxon>
        <taxon>Neoptera</taxon>
        <taxon>Paraneoptera</taxon>
        <taxon>Psocodea</taxon>
        <taxon>Troctomorpha</taxon>
        <taxon>Phthiraptera</taxon>
        <taxon>Anoplura</taxon>
        <taxon>Polyplacidae</taxon>
        <taxon>Polyplax</taxon>
    </lineage>
</organism>
<gene>
    <name evidence="1" type="ORF">RUM43_007385</name>
</gene>
<dbReference type="Proteomes" id="UP001372834">
    <property type="component" value="Unassembled WGS sequence"/>
</dbReference>
<reference evidence="1 2" key="1">
    <citation type="submission" date="2023-10" db="EMBL/GenBank/DDBJ databases">
        <title>Genomes of two closely related lineages of the louse Polyplax serrata with different host specificities.</title>
        <authorList>
            <person name="Martinu J."/>
            <person name="Tarabai H."/>
            <person name="Stefka J."/>
            <person name="Hypsa V."/>
        </authorList>
    </citation>
    <scope>NUCLEOTIDE SEQUENCE [LARGE SCALE GENOMIC DNA]</scope>
    <source>
        <strain evidence="1">HR10_N</strain>
    </source>
</reference>